<protein>
    <recommendedName>
        <fullName evidence="5">Outer membrane lipoprotein-sorting protein</fullName>
    </recommendedName>
</protein>
<feature type="compositionally biased region" description="Basic and acidic residues" evidence="1">
    <location>
        <begin position="341"/>
        <end position="358"/>
    </location>
</feature>
<feature type="signal peptide" evidence="2">
    <location>
        <begin position="1"/>
        <end position="26"/>
    </location>
</feature>
<evidence type="ECO:0000313" key="3">
    <source>
        <dbReference type="EMBL" id="SFT56140.1"/>
    </source>
</evidence>
<feature type="region of interest" description="Disordered" evidence="1">
    <location>
        <begin position="306"/>
        <end position="377"/>
    </location>
</feature>
<keyword evidence="4" id="KW-1185">Reference proteome</keyword>
<feature type="compositionally biased region" description="Basic residues" evidence="1">
    <location>
        <begin position="368"/>
        <end position="377"/>
    </location>
</feature>
<dbReference type="Proteomes" id="UP000236454">
    <property type="component" value="Unassembled WGS sequence"/>
</dbReference>
<dbReference type="STRING" id="477690.SAMN05216474_1330"/>
<dbReference type="AlphaFoldDB" id="A0A1I6Z059"/>
<organism evidence="3 4">
    <name type="scientific">Lishizhenia tianjinensis</name>
    <dbReference type="NCBI Taxonomy" id="477690"/>
    <lineage>
        <taxon>Bacteria</taxon>
        <taxon>Pseudomonadati</taxon>
        <taxon>Bacteroidota</taxon>
        <taxon>Flavobacteriia</taxon>
        <taxon>Flavobacteriales</taxon>
        <taxon>Crocinitomicaceae</taxon>
        <taxon>Lishizhenia</taxon>
    </lineage>
</organism>
<reference evidence="3 4" key="1">
    <citation type="submission" date="2016-10" db="EMBL/GenBank/DDBJ databases">
        <authorList>
            <person name="de Groot N.N."/>
        </authorList>
    </citation>
    <scope>NUCLEOTIDE SEQUENCE [LARGE SCALE GENOMIC DNA]</scope>
    <source>
        <strain evidence="3 4">CGMCC 1.7005</strain>
    </source>
</reference>
<keyword evidence="2" id="KW-0732">Signal</keyword>
<name>A0A1I6Z059_9FLAO</name>
<gene>
    <name evidence="3" type="ORF">SAMN05216474_1330</name>
</gene>
<proteinExistence type="predicted"/>
<accession>A0A1I6Z059</accession>
<feature type="compositionally biased region" description="Basic and acidic residues" evidence="1">
    <location>
        <begin position="323"/>
        <end position="333"/>
    </location>
</feature>
<dbReference type="EMBL" id="FPAS01000001">
    <property type="protein sequence ID" value="SFT56140.1"/>
    <property type="molecule type" value="Genomic_DNA"/>
</dbReference>
<evidence type="ECO:0000313" key="4">
    <source>
        <dbReference type="Proteomes" id="UP000236454"/>
    </source>
</evidence>
<feature type="chain" id="PRO_5014822150" description="Outer membrane lipoprotein-sorting protein" evidence="2">
    <location>
        <begin position="27"/>
        <end position="377"/>
    </location>
</feature>
<evidence type="ECO:0008006" key="5">
    <source>
        <dbReference type="Google" id="ProtNLM"/>
    </source>
</evidence>
<sequence>MNMRNMLKSLFVFGILFLSFSSQLFAQQANNLLDERILKRRLDQLRATKDEALLPIYNDSFKAEFLNFLDNKVAFDYPFNSLTTVGKITSSDGQIRIFSWNVQLNPDENIYNCIILKKKKRKGEHDIYDLKDNSMMLPMFPEETLDENNWYGALYYDIVEVTKGRKTYYTLLGYDLNNSFSHMKLLDVLYFNGRKLNLGYPMFETEDGSIAKRVFLEHSKKATMTLRYDDRRAKIVFDHLSPESPSMKDFREYYVPDMSYDAYKFIEDTWVLESDVIATNSEESKKMKISRYDPEKDTVVEVEIRKKWNSPDGGNTPVQNGTHEAKTVPKEEYEGNGESKTSAKEQKVEKEKTRKEEEFGGVQYGNLGKKKKKRRRK</sequence>
<feature type="compositionally biased region" description="Polar residues" evidence="1">
    <location>
        <begin position="312"/>
        <end position="322"/>
    </location>
</feature>
<evidence type="ECO:0000256" key="2">
    <source>
        <dbReference type="SAM" id="SignalP"/>
    </source>
</evidence>
<evidence type="ECO:0000256" key="1">
    <source>
        <dbReference type="SAM" id="MobiDB-lite"/>
    </source>
</evidence>